<feature type="region of interest" description="Disordered" evidence="3">
    <location>
        <begin position="710"/>
        <end position="733"/>
    </location>
</feature>
<dbReference type="SMART" id="SM00060">
    <property type="entry name" value="FN3"/>
    <property type="match status" value="2"/>
</dbReference>
<dbReference type="Pfam" id="PF00041">
    <property type="entry name" value="fn3"/>
    <property type="match status" value="1"/>
</dbReference>
<feature type="compositionally biased region" description="Pro residues" evidence="3">
    <location>
        <begin position="390"/>
        <end position="409"/>
    </location>
</feature>
<evidence type="ECO:0000313" key="5">
    <source>
        <dbReference type="EMBL" id="OLR95286.1"/>
    </source>
</evidence>
<dbReference type="EMBL" id="MKQR01000003">
    <property type="protein sequence ID" value="OLR95286.1"/>
    <property type="molecule type" value="Genomic_DNA"/>
</dbReference>
<evidence type="ECO:0000256" key="2">
    <source>
        <dbReference type="ARBA" id="ARBA00023326"/>
    </source>
</evidence>
<keyword evidence="1" id="KW-0378">Hydrolase</keyword>
<feature type="region of interest" description="Disordered" evidence="3">
    <location>
        <begin position="357"/>
        <end position="481"/>
    </location>
</feature>
<accession>A0A1Q9LTC5</accession>
<feature type="compositionally biased region" description="Basic and acidic residues" evidence="3">
    <location>
        <begin position="412"/>
        <end position="425"/>
    </location>
</feature>
<dbReference type="Gene3D" id="2.60.40.10">
    <property type="entry name" value="Immunoglobulins"/>
    <property type="match status" value="1"/>
</dbReference>
<evidence type="ECO:0000259" key="4">
    <source>
        <dbReference type="PROSITE" id="PS50853"/>
    </source>
</evidence>
<dbReference type="OrthoDB" id="3405767at2"/>
<dbReference type="InterPro" id="IPR036116">
    <property type="entry name" value="FN3_sf"/>
</dbReference>
<dbReference type="Proteomes" id="UP000186040">
    <property type="component" value="Unassembled WGS sequence"/>
</dbReference>
<evidence type="ECO:0000256" key="1">
    <source>
        <dbReference type="ARBA" id="ARBA00023295"/>
    </source>
</evidence>
<dbReference type="AlphaFoldDB" id="A0A1Q9LTC5"/>
<keyword evidence="1" id="KW-0326">Glycosidase</keyword>
<dbReference type="InterPro" id="IPR013783">
    <property type="entry name" value="Ig-like_fold"/>
</dbReference>
<proteinExistence type="predicted"/>
<keyword evidence="6" id="KW-1185">Reference proteome</keyword>
<dbReference type="PROSITE" id="PS50853">
    <property type="entry name" value="FN3"/>
    <property type="match status" value="1"/>
</dbReference>
<dbReference type="SUPFAM" id="SSF49265">
    <property type="entry name" value="Fibronectin type III"/>
    <property type="match status" value="1"/>
</dbReference>
<keyword evidence="2" id="KW-0119">Carbohydrate metabolism</keyword>
<reference evidence="5 6" key="1">
    <citation type="submission" date="2016-10" db="EMBL/GenBank/DDBJ databases">
        <title>The Draft Genome Sequence of Actinokineospora bangkokensis 44EHWT reveals the biosynthetic pathway of antifungal compounds Thailandins with unusual extender unit butylmalonyl-CoA.</title>
        <authorList>
            <person name="Greule A."/>
            <person name="Intra B."/>
            <person name="Flemming S."/>
            <person name="Rommel M.G."/>
            <person name="Panbangred W."/>
            <person name="Bechthold A."/>
        </authorList>
    </citation>
    <scope>NUCLEOTIDE SEQUENCE [LARGE SCALE GENOMIC DNA]</scope>
    <source>
        <strain evidence="5 6">44EHW</strain>
    </source>
</reference>
<feature type="compositionally biased region" description="Low complexity" evidence="3">
    <location>
        <begin position="426"/>
        <end position="448"/>
    </location>
</feature>
<gene>
    <name evidence="5" type="ORF">BJP25_07330</name>
</gene>
<feature type="compositionally biased region" description="Polar residues" evidence="3">
    <location>
        <begin position="648"/>
        <end position="657"/>
    </location>
</feature>
<dbReference type="STRING" id="1193682.BJP25_07330"/>
<evidence type="ECO:0000256" key="3">
    <source>
        <dbReference type="SAM" id="MobiDB-lite"/>
    </source>
</evidence>
<evidence type="ECO:0000313" key="6">
    <source>
        <dbReference type="Proteomes" id="UP000186040"/>
    </source>
</evidence>
<feature type="compositionally biased region" description="Pro residues" evidence="3">
    <location>
        <begin position="449"/>
        <end position="474"/>
    </location>
</feature>
<keyword evidence="2" id="KW-0624">Polysaccharide degradation</keyword>
<dbReference type="GO" id="GO:0000272">
    <property type="term" value="P:polysaccharide catabolic process"/>
    <property type="evidence" value="ECO:0007669"/>
    <property type="project" value="UniProtKB-KW"/>
</dbReference>
<dbReference type="SUPFAM" id="SSF63825">
    <property type="entry name" value="YWTD domain"/>
    <property type="match status" value="1"/>
</dbReference>
<organism evidence="5 6">
    <name type="scientific">Actinokineospora bangkokensis</name>
    <dbReference type="NCBI Taxonomy" id="1193682"/>
    <lineage>
        <taxon>Bacteria</taxon>
        <taxon>Bacillati</taxon>
        <taxon>Actinomycetota</taxon>
        <taxon>Actinomycetes</taxon>
        <taxon>Pseudonocardiales</taxon>
        <taxon>Pseudonocardiaceae</taxon>
        <taxon>Actinokineospora</taxon>
    </lineage>
</organism>
<dbReference type="GO" id="GO:0016798">
    <property type="term" value="F:hydrolase activity, acting on glycosyl bonds"/>
    <property type="evidence" value="ECO:0007669"/>
    <property type="project" value="UniProtKB-KW"/>
</dbReference>
<protein>
    <recommendedName>
        <fullName evidence="4">Fibronectin type-III domain-containing protein</fullName>
    </recommendedName>
</protein>
<dbReference type="RefSeq" id="WP_075973006.1">
    <property type="nucleotide sequence ID" value="NZ_MKQR01000003.1"/>
</dbReference>
<feature type="domain" description="Fibronectin type-III" evidence="4">
    <location>
        <begin position="470"/>
        <end position="565"/>
    </location>
</feature>
<name>A0A1Q9LTC5_9PSEU</name>
<dbReference type="InterPro" id="IPR003961">
    <property type="entry name" value="FN3_dom"/>
</dbReference>
<comment type="caution">
    <text evidence="5">The sequence shown here is derived from an EMBL/GenBank/DDBJ whole genome shotgun (WGS) entry which is preliminary data.</text>
</comment>
<feature type="region of interest" description="Disordered" evidence="3">
    <location>
        <begin position="642"/>
        <end position="677"/>
    </location>
</feature>
<sequence length="772" mass="78357">MSVKSARGAAAVTWRRRVPVLAVVAACAAAVVAAVTGVANPVSAVEFLSPGHWVYNVASGTAFHVDGSTSRVDAEVGVDGHPGSGQVVQGETSGFVVGDSRYTEFGKSSLHVVDVRDAPVTDELPVALEVSGGPYLVYRRAGVVVRLGGNPGVMPAGGSVGDPVATPDGTVWVPRTDAGLLCRVSRSDTGMSCPTPLPAGARGGLTVVGGKPVFVDTTHDRLHPVEPDGLGAPRAAGVDIPDTAKVAQADIEGRIAVLDPDGPGMVLLDSAGMDPARSAGDPVDVALTAGEWDGPVAAGRVVAVLDRATDTVTTYDSGGTRVKDERLAPEAGEPRLARGEDGRVYVDGAQGEHVLVVDRDGAITPVDIGAPDEQPGGGDRTGAEEREEPPPPAPPTTTQAPQPPQPQQPPRTNDRRVERAPERPTQDAAPPAQDVPPAQDGPPATTRPVEPPPTTTPPPPPPPPPLPATPPGAPPGVTATAGNASAVVNWGEAAPNRSPVTAYTVTWRGAGGRNGTLNAAGGARTATVGGLTNGVAYSFTVSATNAAGTGAATAAASPVTPTAPTPPPGTGPGPGPVTGLVVDYDRQAGTAQLSWNEPDLRGYPLRHYTVKATGAENQYIQERTATFTGIPDNGGTVTFSVRADSTGPDDTTQTGETVTHDEPATPGGGGGGGTIRISRGAQTTEYCGDLAPDCAWMRVVLDGFEPGTTVELMPHSSDPAYSNPGSTQDTDGGGGWTGELFAYGSVGREVYVTAELPDGTVIESNHITWEAG</sequence>
<dbReference type="CDD" id="cd00063">
    <property type="entry name" value="FN3"/>
    <property type="match status" value="1"/>
</dbReference>